<evidence type="ECO:0000313" key="1">
    <source>
        <dbReference type="EMBL" id="CUO13736.1"/>
    </source>
</evidence>
<dbReference type="EMBL" id="CYZO01000021">
    <property type="protein sequence ID" value="CUO13736.1"/>
    <property type="molecule type" value="Genomic_DNA"/>
</dbReference>
<organism evidence="1 2">
    <name type="scientific">[Ruminococcus] torques</name>
    <dbReference type="NCBI Taxonomy" id="33039"/>
    <lineage>
        <taxon>Bacteria</taxon>
        <taxon>Bacillati</taxon>
        <taxon>Bacillota</taxon>
        <taxon>Clostridia</taxon>
        <taxon>Lachnospirales</taxon>
        <taxon>Lachnospiraceae</taxon>
        <taxon>Mediterraneibacter</taxon>
    </lineage>
</organism>
<sequence length="202" mass="22390">MDKKEKTGVLNVRDLVNVGLFSVLIFIATFLSGMIGFIPVLMPVVPFVYGIVSGPVYMLYFTKIKKAGMLFIQTIVVTLAFVATGHGPWVLLTAVIGGLLGEVVLRNGRYKSVKHARLAFSVQSIYGLGNWLPIYFARDAYIRQMLDMGYGEEYTQKMMSVLPNWTLPLIVILGMLGAYIGCTIGIRMLKKHFVKAGMAEEV</sequence>
<protein>
    <submittedName>
        <fullName evidence="1">Conserved hypothetical integral membrane protein</fullName>
    </submittedName>
</protein>
<dbReference type="InterPro" id="IPR011733">
    <property type="entry name" value="CHP02185_IM"/>
</dbReference>
<name>A0A174CQ53_9FIRM</name>
<gene>
    <name evidence="1" type="ORF">ERS852456_01703</name>
</gene>
<proteinExistence type="predicted"/>
<dbReference type="AlphaFoldDB" id="A0A174CQ53"/>
<dbReference type="RefSeq" id="WP_009320969.1">
    <property type="nucleotide sequence ID" value="NZ_AP028249.1"/>
</dbReference>
<dbReference type="Proteomes" id="UP000095787">
    <property type="component" value="Unassembled WGS sequence"/>
</dbReference>
<evidence type="ECO:0000313" key="2">
    <source>
        <dbReference type="Proteomes" id="UP000095787"/>
    </source>
</evidence>
<dbReference type="NCBIfam" id="TIGR02185">
    <property type="entry name" value="Trep_Strep"/>
    <property type="match status" value="1"/>
</dbReference>
<accession>A0A174CQ53</accession>
<dbReference type="Pfam" id="PF09605">
    <property type="entry name" value="Trep_Strep"/>
    <property type="match status" value="1"/>
</dbReference>
<reference evidence="1 2" key="1">
    <citation type="submission" date="2015-09" db="EMBL/GenBank/DDBJ databases">
        <authorList>
            <consortium name="Pathogen Informatics"/>
        </authorList>
    </citation>
    <scope>NUCLEOTIDE SEQUENCE [LARGE SCALE GENOMIC DNA]</scope>
    <source>
        <strain evidence="1 2">2789STDY5834841</strain>
    </source>
</reference>